<feature type="compositionally biased region" description="Basic and acidic residues" evidence="1">
    <location>
        <begin position="49"/>
        <end position="58"/>
    </location>
</feature>
<gene>
    <name evidence="2" type="ORF">GCM10010123_19450</name>
</gene>
<keyword evidence="3" id="KW-1185">Reference proteome</keyword>
<evidence type="ECO:0000313" key="3">
    <source>
        <dbReference type="Proteomes" id="UP000649739"/>
    </source>
</evidence>
<sequence length="125" mass="14060">MGDRVSRWRLVVTRDRGWPGPPQLTLYLDTVADLRADLRRIRANPATVRWRDRRDRTGSARNRSTRAGARTHPPCAESWRADVACCTARTAICAGSSLTHRSDPLAHRYLSRQLIGEPQAIASTK</sequence>
<name>A0A8J3B5P6_9ACTN</name>
<reference evidence="2" key="2">
    <citation type="submission" date="2020-09" db="EMBL/GenBank/DDBJ databases">
        <authorList>
            <person name="Sun Q."/>
            <person name="Ohkuma M."/>
        </authorList>
    </citation>
    <scope>NUCLEOTIDE SEQUENCE</scope>
    <source>
        <strain evidence="2">JCM 3090</strain>
    </source>
</reference>
<comment type="caution">
    <text evidence="2">The sequence shown here is derived from an EMBL/GenBank/DDBJ whole genome shotgun (WGS) entry which is preliminary data.</text>
</comment>
<dbReference type="Proteomes" id="UP000649739">
    <property type="component" value="Unassembled WGS sequence"/>
</dbReference>
<evidence type="ECO:0000313" key="2">
    <source>
        <dbReference type="EMBL" id="GGJ89748.1"/>
    </source>
</evidence>
<protein>
    <submittedName>
        <fullName evidence="2">Uncharacterized protein</fullName>
    </submittedName>
</protein>
<organism evidence="2 3">
    <name type="scientific">Pilimelia anulata</name>
    <dbReference type="NCBI Taxonomy" id="53371"/>
    <lineage>
        <taxon>Bacteria</taxon>
        <taxon>Bacillati</taxon>
        <taxon>Actinomycetota</taxon>
        <taxon>Actinomycetes</taxon>
        <taxon>Micromonosporales</taxon>
        <taxon>Micromonosporaceae</taxon>
        <taxon>Pilimelia</taxon>
    </lineage>
</organism>
<feature type="region of interest" description="Disordered" evidence="1">
    <location>
        <begin position="47"/>
        <end position="73"/>
    </location>
</feature>
<dbReference type="EMBL" id="BMQB01000003">
    <property type="protein sequence ID" value="GGJ89748.1"/>
    <property type="molecule type" value="Genomic_DNA"/>
</dbReference>
<reference evidence="2" key="1">
    <citation type="journal article" date="2014" name="Int. J. Syst. Evol. Microbiol.">
        <title>Complete genome sequence of Corynebacterium casei LMG S-19264T (=DSM 44701T), isolated from a smear-ripened cheese.</title>
        <authorList>
            <consortium name="US DOE Joint Genome Institute (JGI-PGF)"/>
            <person name="Walter F."/>
            <person name="Albersmeier A."/>
            <person name="Kalinowski J."/>
            <person name="Ruckert C."/>
        </authorList>
    </citation>
    <scope>NUCLEOTIDE SEQUENCE</scope>
    <source>
        <strain evidence="2">JCM 3090</strain>
    </source>
</reference>
<evidence type="ECO:0000256" key="1">
    <source>
        <dbReference type="SAM" id="MobiDB-lite"/>
    </source>
</evidence>
<dbReference type="AlphaFoldDB" id="A0A8J3B5P6"/>
<proteinExistence type="predicted"/>
<accession>A0A8J3B5P6</accession>